<feature type="domain" description="NAD-dependent epimerase/dehydratase" evidence="1">
    <location>
        <begin position="3"/>
        <end position="218"/>
    </location>
</feature>
<accession>F6FVK8</accession>
<dbReference type="eggNOG" id="COG1090">
    <property type="taxonomic scope" value="Bacteria"/>
</dbReference>
<dbReference type="InterPro" id="IPR001509">
    <property type="entry name" value="Epimerase_deHydtase"/>
</dbReference>
<evidence type="ECO:0008006" key="5">
    <source>
        <dbReference type="Google" id="ProtNLM"/>
    </source>
</evidence>
<dbReference type="RefSeq" id="WP_013838827.1">
    <property type="nucleotide sequence ID" value="NC_015588.1"/>
</dbReference>
<evidence type="ECO:0000313" key="4">
    <source>
        <dbReference type="Proteomes" id="UP000009236"/>
    </source>
</evidence>
<dbReference type="AlphaFoldDB" id="F6FVK8"/>
<organism evidence="4">
    <name type="scientific">Isoptericola variabilis (strain 225)</name>
    <dbReference type="NCBI Taxonomy" id="743718"/>
    <lineage>
        <taxon>Bacteria</taxon>
        <taxon>Bacillati</taxon>
        <taxon>Actinomycetota</taxon>
        <taxon>Actinomycetes</taxon>
        <taxon>Micrococcales</taxon>
        <taxon>Promicromonosporaceae</taxon>
        <taxon>Isoptericola</taxon>
    </lineage>
</organism>
<dbReference type="Pfam" id="PF08338">
    <property type="entry name" value="DUF1731"/>
    <property type="match status" value="1"/>
</dbReference>
<feature type="domain" description="DUF1731" evidence="2">
    <location>
        <begin position="262"/>
        <end position="309"/>
    </location>
</feature>
<gene>
    <name evidence="3" type="ordered locus">Isova_1683</name>
</gene>
<dbReference type="InterPro" id="IPR013549">
    <property type="entry name" value="DUF1731"/>
</dbReference>
<evidence type="ECO:0000313" key="3">
    <source>
        <dbReference type="EMBL" id="AEG44435.1"/>
    </source>
</evidence>
<dbReference type="HOGENOM" id="CLU_047373_0_0_11"/>
<dbReference type="Gene3D" id="3.40.50.720">
    <property type="entry name" value="NAD(P)-binding Rossmann-like Domain"/>
    <property type="match status" value="1"/>
</dbReference>
<dbReference type="PANTHER" id="PTHR11092">
    <property type="entry name" value="SUGAR NUCLEOTIDE EPIMERASE RELATED"/>
    <property type="match status" value="1"/>
</dbReference>
<evidence type="ECO:0000259" key="2">
    <source>
        <dbReference type="Pfam" id="PF08338"/>
    </source>
</evidence>
<keyword evidence="4" id="KW-1185">Reference proteome</keyword>
<dbReference type="InterPro" id="IPR036291">
    <property type="entry name" value="NAD(P)-bd_dom_sf"/>
</dbReference>
<evidence type="ECO:0000259" key="1">
    <source>
        <dbReference type="Pfam" id="PF01370"/>
    </source>
</evidence>
<dbReference type="Proteomes" id="UP000009236">
    <property type="component" value="Chromosome"/>
</dbReference>
<dbReference type="STRING" id="743718.Isova_1683"/>
<dbReference type="PANTHER" id="PTHR11092:SF0">
    <property type="entry name" value="EPIMERASE FAMILY PROTEIN SDR39U1"/>
    <property type="match status" value="1"/>
</dbReference>
<dbReference type="SUPFAM" id="SSF51735">
    <property type="entry name" value="NAD(P)-binding Rossmann-fold domains"/>
    <property type="match status" value="1"/>
</dbReference>
<sequence length="311" mass="33093">MKIVVAGGSGTLGRTLSRDLAGRGHEVVVLTRSPGRADYGTDPVREVAWDARTVGPWADELRPGTGVALVNLAGRLVDARPTRENVAALRDSRVDATRALVGAAARLGTPVERWLQASTTAVYSDAGEARLTESSPVPDDGLPQMTGVARPWEEAASGADARHLVVLRTSIVLDAGTPALDRLLLLVRLGVGGTVGRGDQWFSWIHVDDWLAIARAALGLDPELELPDGPVIAAAPHPVRNRDLMAALRRVSGRRFGIPTPVPLVRLGAVVLRTDPLLALTGRHTTSEVLDRAGFRFRFPTLDDALADLLG</sequence>
<dbReference type="Pfam" id="PF01370">
    <property type="entry name" value="Epimerase"/>
    <property type="match status" value="1"/>
</dbReference>
<protein>
    <recommendedName>
        <fullName evidence="5">NAD-dependent epimerase/dehydratase</fullName>
    </recommendedName>
</protein>
<proteinExistence type="predicted"/>
<dbReference type="EMBL" id="CP002810">
    <property type="protein sequence ID" value="AEG44435.1"/>
    <property type="molecule type" value="Genomic_DNA"/>
</dbReference>
<dbReference type="KEGG" id="iva:Isova_1683"/>
<reference evidence="3 4" key="1">
    <citation type="submission" date="2011-05" db="EMBL/GenBank/DDBJ databases">
        <title>Complete sequence of Isoptericola variabilis 225.</title>
        <authorList>
            <consortium name="US DOE Joint Genome Institute"/>
            <person name="Lucas S."/>
            <person name="Han J."/>
            <person name="Lapidus A."/>
            <person name="Cheng J.-F."/>
            <person name="Goodwin L."/>
            <person name="Pitluck S."/>
            <person name="Peters L."/>
            <person name="Mikhailova N."/>
            <person name="Zeytun A."/>
            <person name="Han C."/>
            <person name="Tapia R."/>
            <person name="Land M."/>
            <person name="Hauser L."/>
            <person name="Kyrpides N."/>
            <person name="Ivanova N."/>
            <person name="Pagani I."/>
            <person name="Siebers A."/>
            <person name="Allgaier M."/>
            <person name="Thelen M."/>
            <person name="Hugenholtz P."/>
            <person name="Gladden J."/>
            <person name="Woyke T."/>
        </authorList>
    </citation>
    <scope>NUCLEOTIDE SEQUENCE [LARGE SCALE GENOMIC DNA]</scope>
    <source>
        <strain evidence="4">225</strain>
    </source>
</reference>
<name>F6FVK8_ISOV2</name>